<gene>
    <name evidence="2" type="ORF">Z518_00078</name>
</gene>
<dbReference type="VEuPathDB" id="FungiDB:Z518_00078"/>
<dbReference type="RefSeq" id="XP_013276136.1">
    <property type="nucleotide sequence ID" value="XM_013420682.1"/>
</dbReference>
<dbReference type="HOGENOM" id="CLU_2050940_0_0_1"/>
<accession>A0A0D2JI38</accession>
<keyword evidence="3" id="KW-1185">Reference proteome</keyword>
<protein>
    <submittedName>
        <fullName evidence="2">Uncharacterized protein</fullName>
    </submittedName>
</protein>
<dbReference type="EMBL" id="KN847475">
    <property type="protein sequence ID" value="KIX09000.1"/>
    <property type="molecule type" value="Genomic_DNA"/>
</dbReference>
<reference evidence="2 3" key="1">
    <citation type="submission" date="2015-01" db="EMBL/GenBank/DDBJ databases">
        <title>The Genome Sequence of Rhinocladiella mackenzie CBS 650.93.</title>
        <authorList>
            <consortium name="The Broad Institute Genomics Platform"/>
            <person name="Cuomo C."/>
            <person name="de Hoog S."/>
            <person name="Gorbushina A."/>
            <person name="Stielow B."/>
            <person name="Teixiera M."/>
            <person name="Abouelleil A."/>
            <person name="Chapman S.B."/>
            <person name="Priest M."/>
            <person name="Young S.K."/>
            <person name="Wortman J."/>
            <person name="Nusbaum C."/>
            <person name="Birren B."/>
        </authorList>
    </citation>
    <scope>NUCLEOTIDE SEQUENCE [LARGE SCALE GENOMIC DNA]</scope>
    <source>
        <strain evidence="2 3">CBS 650.93</strain>
    </source>
</reference>
<sequence length="120" mass="13499">MLKLGFMISVQSITPEHNQTEPTFFIGNKSLTERYLASWLRPSQSQFSQSKKPNRVQYLQTANKKETQDALVTNAGHGGRARRLDIIPPGPPVEDPLWREKNHMAGVHLESSTNWASATV</sequence>
<dbReference type="Proteomes" id="UP000053617">
    <property type="component" value="Unassembled WGS sequence"/>
</dbReference>
<dbReference type="AlphaFoldDB" id="A0A0D2JI38"/>
<name>A0A0D2JI38_9EURO</name>
<organism evidence="2 3">
    <name type="scientific">Rhinocladiella mackenziei CBS 650.93</name>
    <dbReference type="NCBI Taxonomy" id="1442369"/>
    <lineage>
        <taxon>Eukaryota</taxon>
        <taxon>Fungi</taxon>
        <taxon>Dikarya</taxon>
        <taxon>Ascomycota</taxon>
        <taxon>Pezizomycotina</taxon>
        <taxon>Eurotiomycetes</taxon>
        <taxon>Chaetothyriomycetidae</taxon>
        <taxon>Chaetothyriales</taxon>
        <taxon>Herpotrichiellaceae</taxon>
        <taxon>Rhinocladiella</taxon>
    </lineage>
</organism>
<evidence type="ECO:0000313" key="2">
    <source>
        <dbReference type="EMBL" id="KIX09000.1"/>
    </source>
</evidence>
<evidence type="ECO:0000256" key="1">
    <source>
        <dbReference type="SAM" id="MobiDB-lite"/>
    </source>
</evidence>
<proteinExistence type="predicted"/>
<feature type="region of interest" description="Disordered" evidence="1">
    <location>
        <begin position="75"/>
        <end position="95"/>
    </location>
</feature>
<evidence type="ECO:0000313" key="3">
    <source>
        <dbReference type="Proteomes" id="UP000053617"/>
    </source>
</evidence>
<dbReference type="GeneID" id="25288149"/>